<dbReference type="EMBL" id="BAABDQ010000056">
    <property type="protein sequence ID" value="GAA3617360.1"/>
    <property type="molecule type" value="Genomic_DNA"/>
</dbReference>
<protein>
    <submittedName>
        <fullName evidence="1">Uncharacterized protein</fullName>
    </submittedName>
</protein>
<organism evidence="1 2">
    <name type="scientific">Nonomuraea rosea</name>
    <dbReference type="NCBI Taxonomy" id="638574"/>
    <lineage>
        <taxon>Bacteria</taxon>
        <taxon>Bacillati</taxon>
        <taxon>Actinomycetota</taxon>
        <taxon>Actinomycetes</taxon>
        <taxon>Streptosporangiales</taxon>
        <taxon>Streptosporangiaceae</taxon>
        <taxon>Nonomuraea</taxon>
    </lineage>
</organism>
<sequence>MSLPATLSERTLERLVAALDLRAGEDVPLTSPMSPAPVGRLRVLRPAAPPRVAAAPADQAAGPVEERVADRVADRAAERVAKVVAVSLVVPPIGLDSHMIFAFTRPESAVPHFTLDAVASADYHALHLDLIPRADLAVHLAYLDACFAPLTEPLEDAWRLDGLSPAAVGPRQRAMMSPWMLVCRATEEAFAKLGPTVDAYLGHWLHLLTTGVWRPGGDPAGRDHANRANLFSPDVDPVWHQVTRLLGAEQAERVRGELLG</sequence>
<dbReference type="Gene3D" id="3.40.1500.20">
    <property type="match status" value="1"/>
</dbReference>
<reference evidence="2" key="1">
    <citation type="journal article" date="2019" name="Int. J. Syst. Evol. Microbiol.">
        <title>The Global Catalogue of Microorganisms (GCM) 10K type strain sequencing project: providing services to taxonomists for standard genome sequencing and annotation.</title>
        <authorList>
            <consortium name="The Broad Institute Genomics Platform"/>
            <consortium name="The Broad Institute Genome Sequencing Center for Infectious Disease"/>
            <person name="Wu L."/>
            <person name="Ma J."/>
        </authorList>
    </citation>
    <scope>NUCLEOTIDE SEQUENCE [LARGE SCALE GENOMIC DNA]</scope>
    <source>
        <strain evidence="2">JCM 17326</strain>
    </source>
</reference>
<dbReference type="RefSeq" id="WP_345577736.1">
    <property type="nucleotide sequence ID" value="NZ_BAABDQ010000056.1"/>
</dbReference>
<keyword evidence="2" id="KW-1185">Reference proteome</keyword>
<comment type="caution">
    <text evidence="1">The sequence shown here is derived from an EMBL/GenBank/DDBJ whole genome shotgun (WGS) entry which is preliminary data.</text>
</comment>
<accession>A0ABP6ZU06</accession>
<proteinExistence type="predicted"/>
<evidence type="ECO:0000313" key="1">
    <source>
        <dbReference type="EMBL" id="GAA3617360.1"/>
    </source>
</evidence>
<gene>
    <name evidence="1" type="ORF">GCM10022419_123470</name>
</gene>
<name>A0ABP6ZU06_9ACTN</name>
<evidence type="ECO:0000313" key="2">
    <source>
        <dbReference type="Proteomes" id="UP001500630"/>
    </source>
</evidence>
<dbReference type="Proteomes" id="UP001500630">
    <property type="component" value="Unassembled WGS sequence"/>
</dbReference>